<evidence type="ECO:0000256" key="2">
    <source>
        <dbReference type="SAM" id="Phobius"/>
    </source>
</evidence>
<gene>
    <name evidence="3" type="ORF">HSB1_12080</name>
</gene>
<keyword evidence="2" id="KW-0812">Transmembrane</keyword>
<evidence type="ECO:0000313" key="3">
    <source>
        <dbReference type="EMBL" id="EJN60605.1"/>
    </source>
</evidence>
<proteinExistence type="predicted"/>
<dbReference type="EMBL" id="ALJD01000003">
    <property type="protein sequence ID" value="EJN60605.1"/>
    <property type="molecule type" value="Genomic_DNA"/>
</dbReference>
<feature type="transmembrane region" description="Helical" evidence="2">
    <location>
        <begin position="153"/>
        <end position="175"/>
    </location>
</feature>
<dbReference type="PATRIC" id="fig|1210908.3.peg.1152"/>
<dbReference type="AlphaFoldDB" id="J2ZIQ9"/>
<keyword evidence="2" id="KW-0472">Membrane</keyword>
<dbReference type="Proteomes" id="UP000007813">
    <property type="component" value="Unassembled WGS sequence"/>
</dbReference>
<feature type="transmembrane region" description="Helical" evidence="2">
    <location>
        <begin position="298"/>
        <end position="315"/>
    </location>
</feature>
<sequence length="325" mass="35068">MAVTPDTRNRLGPLGGTAHESAQQTHNARGLRALNIYHAVWLNIRQMPLAAIVRKDVRDSIRSGSFIATTLLFVLVAGFWAVIQHVPPMYSDTTAPTSTLALLNSMGQPMAFFVPLLGLAISYGAIARERDSGTLRLALSLPNSRSDVVLGKFVGRTAVLSIAILSGYAVVAGIALLTYESFAAVKFILYTLLTGFYGTVYVAIGIGFSSAMKSQQRALGGAVGLYFFFQLGWDLVTAILQTVTVGYIPPESGVPPWLIVVDALNPTSAVGYATRAIIPTFDEIMSYPVSASFYPPKWAGFAILTAWLVLSLGYGHRRFQLTDIQ</sequence>
<keyword evidence="2" id="KW-1133">Transmembrane helix</keyword>
<dbReference type="GO" id="GO:0005886">
    <property type="term" value="C:plasma membrane"/>
    <property type="evidence" value="ECO:0007669"/>
    <property type="project" value="UniProtKB-SubCell"/>
</dbReference>
<dbReference type="PANTHER" id="PTHR43471:SF1">
    <property type="entry name" value="ABC TRANSPORTER PERMEASE PROTEIN NOSY-RELATED"/>
    <property type="match status" value="1"/>
</dbReference>
<evidence type="ECO:0000313" key="4">
    <source>
        <dbReference type="Proteomes" id="UP000007813"/>
    </source>
</evidence>
<dbReference type="PANTHER" id="PTHR43471">
    <property type="entry name" value="ABC TRANSPORTER PERMEASE"/>
    <property type="match status" value="1"/>
</dbReference>
<protein>
    <recommendedName>
        <fullName evidence="5">ABC-2 type transporter</fullName>
    </recommendedName>
</protein>
<accession>J2ZIQ9</accession>
<evidence type="ECO:0000256" key="1">
    <source>
        <dbReference type="SAM" id="MobiDB-lite"/>
    </source>
</evidence>
<feature type="transmembrane region" description="Helical" evidence="2">
    <location>
        <begin position="223"/>
        <end position="248"/>
    </location>
</feature>
<feature type="region of interest" description="Disordered" evidence="1">
    <location>
        <begin position="1"/>
        <end position="22"/>
    </location>
</feature>
<dbReference type="Pfam" id="PF12679">
    <property type="entry name" value="ABC2_membrane_2"/>
    <property type="match status" value="1"/>
</dbReference>
<feature type="transmembrane region" description="Helical" evidence="2">
    <location>
        <begin position="106"/>
        <end position="126"/>
    </location>
</feature>
<feature type="transmembrane region" description="Helical" evidence="2">
    <location>
        <begin position="64"/>
        <end position="86"/>
    </location>
</feature>
<organism evidence="3 4">
    <name type="scientific">Halogranum salarium B-1</name>
    <dbReference type="NCBI Taxonomy" id="1210908"/>
    <lineage>
        <taxon>Archaea</taxon>
        <taxon>Methanobacteriati</taxon>
        <taxon>Methanobacteriota</taxon>
        <taxon>Stenosarchaea group</taxon>
        <taxon>Halobacteria</taxon>
        <taxon>Halobacteriales</taxon>
        <taxon>Haloferacaceae</taxon>
    </lineage>
</organism>
<reference evidence="3 4" key="1">
    <citation type="journal article" date="2012" name="J. Bacteriol.">
        <title>Draft Genome Sequence of the Extremely Halophilic Archaeon Halogranum salarium B-1T.</title>
        <authorList>
            <person name="Kim K.K."/>
            <person name="Lee K.C."/>
            <person name="Lee J.S."/>
        </authorList>
    </citation>
    <scope>NUCLEOTIDE SEQUENCE [LARGE SCALE GENOMIC DNA]</scope>
    <source>
        <strain evidence="3 4">B-1</strain>
    </source>
</reference>
<name>J2ZIQ9_9EURY</name>
<dbReference type="eggNOG" id="arCOG02438">
    <property type="taxonomic scope" value="Archaea"/>
</dbReference>
<evidence type="ECO:0008006" key="5">
    <source>
        <dbReference type="Google" id="ProtNLM"/>
    </source>
</evidence>
<feature type="transmembrane region" description="Helical" evidence="2">
    <location>
        <begin position="187"/>
        <end position="211"/>
    </location>
</feature>
<comment type="caution">
    <text evidence="3">The sequence shown here is derived from an EMBL/GenBank/DDBJ whole genome shotgun (WGS) entry which is preliminary data.</text>
</comment>
<dbReference type="GO" id="GO:0140359">
    <property type="term" value="F:ABC-type transporter activity"/>
    <property type="evidence" value="ECO:0007669"/>
    <property type="project" value="InterPro"/>
</dbReference>